<keyword evidence="2" id="KW-0378">Hydrolase</keyword>
<dbReference type="InterPro" id="IPR036397">
    <property type="entry name" value="RNaseH_sf"/>
</dbReference>
<keyword evidence="3" id="KW-1185">Reference proteome</keyword>
<dbReference type="PANTHER" id="PTHR30231">
    <property type="entry name" value="DNA POLYMERASE III SUBUNIT EPSILON"/>
    <property type="match status" value="1"/>
</dbReference>
<reference evidence="2 3" key="1">
    <citation type="submission" date="2022-02" db="EMBL/GenBank/DDBJ databases">
        <title>Genome sequence data of Kingella unionensis sp. nov. strain CICC 24913 (CCUG 75125).</title>
        <authorList>
            <person name="Xiao M."/>
        </authorList>
    </citation>
    <scope>NUCLEOTIDE SEQUENCE [LARGE SCALE GENOMIC DNA]</scope>
    <source>
        <strain evidence="2 3">CICC 24913</strain>
    </source>
</reference>
<comment type="caution">
    <text evidence="2">The sequence shown here is derived from an EMBL/GenBank/DDBJ whole genome shotgun (WGS) entry which is preliminary data.</text>
</comment>
<dbReference type="SMART" id="SM00479">
    <property type="entry name" value="EXOIII"/>
    <property type="match status" value="1"/>
</dbReference>
<proteinExistence type="predicted"/>
<dbReference type="RefSeq" id="WP_238748640.1">
    <property type="nucleotide sequence ID" value="NZ_JAKOOW010000078.1"/>
</dbReference>
<evidence type="ECO:0000313" key="3">
    <source>
        <dbReference type="Proteomes" id="UP001298424"/>
    </source>
</evidence>
<feature type="domain" description="Exonuclease" evidence="1">
    <location>
        <begin position="19"/>
        <end position="183"/>
    </location>
</feature>
<dbReference type="Proteomes" id="UP001298424">
    <property type="component" value="Unassembled WGS sequence"/>
</dbReference>
<keyword evidence="2" id="KW-0269">Exonuclease</keyword>
<dbReference type="Gene3D" id="3.30.420.10">
    <property type="entry name" value="Ribonuclease H-like superfamily/Ribonuclease H"/>
    <property type="match status" value="1"/>
</dbReference>
<dbReference type="InterPro" id="IPR012337">
    <property type="entry name" value="RNaseH-like_sf"/>
</dbReference>
<accession>A0ABS9NQK5</accession>
<evidence type="ECO:0000313" key="2">
    <source>
        <dbReference type="EMBL" id="MCG6505073.1"/>
    </source>
</evidence>
<dbReference type="CDD" id="cd06127">
    <property type="entry name" value="DEDDh"/>
    <property type="match status" value="1"/>
</dbReference>
<evidence type="ECO:0000259" key="1">
    <source>
        <dbReference type="SMART" id="SM00479"/>
    </source>
</evidence>
<protein>
    <submittedName>
        <fullName evidence="2">3'-5' exonuclease</fullName>
    </submittedName>
</protein>
<dbReference type="PANTHER" id="PTHR30231:SF37">
    <property type="entry name" value="EXODEOXYRIBONUCLEASE 10"/>
    <property type="match status" value="1"/>
</dbReference>
<dbReference type="Pfam" id="PF00929">
    <property type="entry name" value="RNase_T"/>
    <property type="match status" value="1"/>
</dbReference>
<dbReference type="EMBL" id="JAKOOW010000078">
    <property type="protein sequence ID" value="MCG6505073.1"/>
    <property type="molecule type" value="Genomic_DNA"/>
</dbReference>
<dbReference type="InterPro" id="IPR013520">
    <property type="entry name" value="Ribonucl_H"/>
</dbReference>
<dbReference type="GO" id="GO:0004527">
    <property type="term" value="F:exonuclease activity"/>
    <property type="evidence" value="ECO:0007669"/>
    <property type="project" value="UniProtKB-KW"/>
</dbReference>
<keyword evidence="2" id="KW-0540">Nuclease</keyword>
<organism evidence="2 3">
    <name type="scientific">Kingella pumchi</name>
    <dbReference type="NCBI Taxonomy" id="2779506"/>
    <lineage>
        <taxon>Bacteria</taxon>
        <taxon>Pseudomonadati</taxon>
        <taxon>Pseudomonadota</taxon>
        <taxon>Betaproteobacteria</taxon>
        <taxon>Neisseriales</taxon>
        <taxon>Neisseriaceae</taxon>
        <taxon>Kingella</taxon>
    </lineage>
</organism>
<sequence>MPYRYLQPLAEQLAAFGQPVAILDLETTGGHLERDRITEIAFLRFENGAVSAVEQLVNPQIPISRFVAELTGISDDTVAGAPTLSQCLPQILPQLRGSLLIAHNSRFDYTMLQQECRRHGFAFGAPALCSVQLSRKLYPQQRKHSLDSIIERHQINVRGRHRALADVEALAQYLQAALAEHGAERWQNTAESLLNPQRLPAGISTALRDDLSAFGDGYGVSVWYGHDGAVGAVHSHRQAFRETVRLLHRQPDAVARLQFLPAAGSLHSHALRIALLAEHRLPPPEENTGCHSIEWFAGAPAGSLKARVRPLLSGWREHAPTGVFKHPKAAKRSLQQWAQDSGLCPTLLGILPHTLPAGAPCPAALAGGCSPACARQDFDLHERSARRALPALPRGIWPAAGRLRIRETDPVSGRSAVMVCDSGALLTDNGRWYTDAALLAAFQEAFKQRGPHLEIESDNDQAA</sequence>
<gene>
    <name evidence="2" type="ORF">MB824_11300</name>
</gene>
<name>A0ABS9NQK5_9NEIS</name>
<dbReference type="SUPFAM" id="SSF53098">
    <property type="entry name" value="Ribonuclease H-like"/>
    <property type="match status" value="1"/>
</dbReference>